<organism evidence="1">
    <name type="scientific">Anguilla anguilla</name>
    <name type="common">European freshwater eel</name>
    <name type="synonym">Muraena anguilla</name>
    <dbReference type="NCBI Taxonomy" id="7936"/>
    <lineage>
        <taxon>Eukaryota</taxon>
        <taxon>Metazoa</taxon>
        <taxon>Chordata</taxon>
        <taxon>Craniata</taxon>
        <taxon>Vertebrata</taxon>
        <taxon>Euteleostomi</taxon>
        <taxon>Actinopterygii</taxon>
        <taxon>Neopterygii</taxon>
        <taxon>Teleostei</taxon>
        <taxon>Anguilliformes</taxon>
        <taxon>Anguillidae</taxon>
        <taxon>Anguilla</taxon>
    </lineage>
</organism>
<proteinExistence type="predicted"/>
<accession>A0A0E9QIP1</accession>
<name>A0A0E9QIP1_ANGAN</name>
<dbReference type="AlphaFoldDB" id="A0A0E9QIP1"/>
<evidence type="ECO:0000313" key="1">
    <source>
        <dbReference type="EMBL" id="JAH16362.1"/>
    </source>
</evidence>
<protein>
    <submittedName>
        <fullName evidence="1">Uncharacterized protein</fullName>
    </submittedName>
</protein>
<reference evidence="1" key="2">
    <citation type="journal article" date="2015" name="Fish Shellfish Immunol.">
        <title>Early steps in the European eel (Anguilla anguilla)-Vibrio vulnificus interaction in the gills: Role of the RtxA13 toxin.</title>
        <authorList>
            <person name="Callol A."/>
            <person name="Pajuelo D."/>
            <person name="Ebbesson L."/>
            <person name="Teles M."/>
            <person name="MacKenzie S."/>
            <person name="Amaro C."/>
        </authorList>
    </citation>
    <scope>NUCLEOTIDE SEQUENCE</scope>
</reference>
<sequence length="46" mass="5480">MRVGFSPEMYIYKSEFRYLCSTSLVDHSVNVREKPELSVYQYSNLI</sequence>
<dbReference type="EMBL" id="GBXM01092215">
    <property type="protein sequence ID" value="JAH16362.1"/>
    <property type="molecule type" value="Transcribed_RNA"/>
</dbReference>
<reference evidence="1" key="1">
    <citation type="submission" date="2014-11" db="EMBL/GenBank/DDBJ databases">
        <authorList>
            <person name="Amaro Gonzalez C."/>
        </authorList>
    </citation>
    <scope>NUCLEOTIDE SEQUENCE</scope>
</reference>